<keyword evidence="2" id="KW-1185">Reference proteome</keyword>
<dbReference type="AlphaFoldDB" id="A0ABD2WVZ0"/>
<name>A0ABD2WVZ0_9HYME</name>
<comment type="caution">
    <text evidence="1">The sequence shown here is derived from an EMBL/GenBank/DDBJ whole genome shotgun (WGS) entry which is preliminary data.</text>
</comment>
<reference evidence="1 2" key="1">
    <citation type="journal article" date="2024" name="bioRxiv">
        <title>A reference genome for Trichogramma kaykai: A tiny desert-dwelling parasitoid wasp with competing sex-ratio distorters.</title>
        <authorList>
            <person name="Culotta J."/>
            <person name="Lindsey A.R."/>
        </authorList>
    </citation>
    <scope>NUCLEOTIDE SEQUENCE [LARGE SCALE GENOMIC DNA]</scope>
    <source>
        <strain evidence="1 2">KSX58</strain>
    </source>
</reference>
<dbReference type="Proteomes" id="UP001627154">
    <property type="component" value="Unassembled WGS sequence"/>
</dbReference>
<accession>A0ABD2WVZ0</accession>
<organism evidence="1 2">
    <name type="scientific">Trichogramma kaykai</name>
    <dbReference type="NCBI Taxonomy" id="54128"/>
    <lineage>
        <taxon>Eukaryota</taxon>
        <taxon>Metazoa</taxon>
        <taxon>Ecdysozoa</taxon>
        <taxon>Arthropoda</taxon>
        <taxon>Hexapoda</taxon>
        <taxon>Insecta</taxon>
        <taxon>Pterygota</taxon>
        <taxon>Neoptera</taxon>
        <taxon>Endopterygota</taxon>
        <taxon>Hymenoptera</taxon>
        <taxon>Apocrita</taxon>
        <taxon>Proctotrupomorpha</taxon>
        <taxon>Chalcidoidea</taxon>
        <taxon>Trichogrammatidae</taxon>
        <taxon>Trichogramma</taxon>
    </lineage>
</organism>
<proteinExistence type="predicted"/>
<gene>
    <name evidence="1" type="ORF">TKK_009049</name>
</gene>
<evidence type="ECO:0000313" key="1">
    <source>
        <dbReference type="EMBL" id="KAL3397009.1"/>
    </source>
</evidence>
<protein>
    <submittedName>
        <fullName evidence="1">Uncharacterized protein</fullName>
    </submittedName>
</protein>
<dbReference type="EMBL" id="JBJJXI010000067">
    <property type="protein sequence ID" value="KAL3397009.1"/>
    <property type="molecule type" value="Genomic_DNA"/>
</dbReference>
<evidence type="ECO:0000313" key="2">
    <source>
        <dbReference type="Proteomes" id="UP001627154"/>
    </source>
</evidence>
<sequence>MRDHFRNLAYRRETPPRRVVRAYAGERRKLTAYKCHYARCRCSYICIASERTWLVKEEPNDAWTGAGDDDGFDSVDSCEVKNFGAFTFHNSLLRSKDTWPDAGGHRIFDAVDSCEVKNFRTLTFYEQSPLIDSKITLTINFSNPTESRVFS</sequence>